<evidence type="ECO:0000313" key="8">
    <source>
        <dbReference type="EMBL" id="NII06822.1"/>
    </source>
</evidence>
<sequence length="599" mass="65119">MRRRDLLKAGLALPLLPAAFSTMAGALRGGAMSRVRPGDAAWPDTGAWEDLRRQVGGRLLNPVSPFSGAASATSRAEALRNLHNPYYLGDQVSLTQTSGWFGAWTSQPSPWAVAAESAADVAAAVNFARTHRLRLVVKGGGHSYQGTSCGADALLVWTRPMNAVTLHDAFVPEGCEGHAAEHAVSLGGGCIWMDAYDAVTTRGGRYVQGGGCLTVGVAGLVQGGGFGHFSKRFGSAASNLLEAEVVTADGRVVIANPARNPDLFWALKGGGGGSFGVVTRVTLRTYELPQFFGGVGGSIRAATDEAFRALLDRFFAFYASDMFNPRWGEHITLRKDNVLNLTMMFQDMDDAAVKHAWSPFIDWVGQRSEYTLEEPVNVLTVPAQHLWDGAYFHEHFPGHMLNDERPGAPARNIIWNGQQHEAGWFIHDYRSIWLPSSLLDDHRRAGLVDTLFRATRHHGMELFFGKGMAGGTAESIRRTRDTSMNPQVLDAFALAIMGADAEPAYPGMDPVHVDAAQARRDQRDLGAALAELRKVAPAGGAYVSESDYFQPNWQSAFWGTHYPRLLAVKRRYDPDGLFVVHHGVGSEDWSADGFTRRAV</sequence>
<keyword evidence="6" id="KW-0732">Signal</keyword>
<comment type="cofactor">
    <cofactor evidence="1">
        <name>FAD</name>
        <dbReference type="ChEBI" id="CHEBI:57692"/>
    </cofactor>
</comment>
<dbReference type="RefSeq" id="WP_166948154.1">
    <property type="nucleotide sequence ID" value="NZ_JAARLZ010000005.1"/>
</dbReference>
<dbReference type="InterPro" id="IPR050416">
    <property type="entry name" value="FAD-linked_Oxidoreductase"/>
</dbReference>
<dbReference type="Pfam" id="PF01565">
    <property type="entry name" value="FAD_binding_4"/>
    <property type="match status" value="1"/>
</dbReference>
<gene>
    <name evidence="8" type="ORF">HBF25_10530</name>
</gene>
<keyword evidence="5" id="KW-0560">Oxidoreductase</keyword>
<dbReference type="InterPro" id="IPR016169">
    <property type="entry name" value="FAD-bd_PCMH_sub2"/>
</dbReference>
<organism evidence="8 9">
    <name type="scientific">Luteibacter anthropi</name>
    <dbReference type="NCBI Taxonomy" id="564369"/>
    <lineage>
        <taxon>Bacteria</taxon>
        <taxon>Pseudomonadati</taxon>
        <taxon>Pseudomonadota</taxon>
        <taxon>Gammaproteobacteria</taxon>
        <taxon>Lysobacterales</taxon>
        <taxon>Rhodanobacteraceae</taxon>
        <taxon>Luteibacter</taxon>
    </lineage>
</organism>
<accession>A0A7X5UAL3</accession>
<dbReference type="EMBL" id="JAARLZ010000005">
    <property type="protein sequence ID" value="NII06822.1"/>
    <property type="molecule type" value="Genomic_DNA"/>
</dbReference>
<dbReference type="GO" id="GO:0016491">
    <property type="term" value="F:oxidoreductase activity"/>
    <property type="evidence" value="ECO:0007669"/>
    <property type="project" value="UniProtKB-KW"/>
</dbReference>
<keyword evidence="4" id="KW-0274">FAD</keyword>
<feature type="signal peptide" evidence="6">
    <location>
        <begin position="1"/>
        <end position="24"/>
    </location>
</feature>
<dbReference type="AlphaFoldDB" id="A0A7X5UAL3"/>
<evidence type="ECO:0000256" key="1">
    <source>
        <dbReference type="ARBA" id="ARBA00001974"/>
    </source>
</evidence>
<dbReference type="PANTHER" id="PTHR42973:SF39">
    <property type="entry name" value="FAD-BINDING PCMH-TYPE DOMAIN-CONTAINING PROTEIN"/>
    <property type="match status" value="1"/>
</dbReference>
<reference evidence="8 9" key="1">
    <citation type="submission" date="2020-03" db="EMBL/GenBank/DDBJ databases">
        <authorList>
            <person name="Lai Q."/>
        </authorList>
    </citation>
    <scope>NUCLEOTIDE SEQUENCE [LARGE SCALE GENOMIC DNA]</scope>
    <source>
        <strain evidence="8 9">CCUG 25036</strain>
    </source>
</reference>
<evidence type="ECO:0000256" key="6">
    <source>
        <dbReference type="SAM" id="SignalP"/>
    </source>
</evidence>
<dbReference type="Pfam" id="PF08031">
    <property type="entry name" value="BBE"/>
    <property type="match status" value="1"/>
</dbReference>
<evidence type="ECO:0000256" key="2">
    <source>
        <dbReference type="ARBA" id="ARBA00005466"/>
    </source>
</evidence>
<name>A0A7X5UAL3_9GAMM</name>
<dbReference type="GO" id="GO:0071949">
    <property type="term" value="F:FAD binding"/>
    <property type="evidence" value="ECO:0007669"/>
    <property type="project" value="InterPro"/>
</dbReference>
<dbReference type="Gene3D" id="3.30.465.10">
    <property type="match status" value="2"/>
</dbReference>
<dbReference type="Proteomes" id="UP000490980">
    <property type="component" value="Unassembled WGS sequence"/>
</dbReference>
<keyword evidence="3" id="KW-0285">Flavoprotein</keyword>
<dbReference type="InterPro" id="IPR012951">
    <property type="entry name" value="BBE"/>
</dbReference>
<comment type="similarity">
    <text evidence="2">Belongs to the oxygen-dependent FAD-linked oxidoreductase family.</text>
</comment>
<evidence type="ECO:0000313" key="9">
    <source>
        <dbReference type="Proteomes" id="UP000490980"/>
    </source>
</evidence>
<dbReference type="InterPro" id="IPR016166">
    <property type="entry name" value="FAD-bd_PCMH"/>
</dbReference>
<feature type="chain" id="PRO_5031407143" evidence="6">
    <location>
        <begin position="25"/>
        <end position="599"/>
    </location>
</feature>
<keyword evidence="9" id="KW-1185">Reference proteome</keyword>
<dbReference type="Gene3D" id="3.40.462.20">
    <property type="match status" value="1"/>
</dbReference>
<evidence type="ECO:0000259" key="7">
    <source>
        <dbReference type="PROSITE" id="PS51387"/>
    </source>
</evidence>
<comment type="caution">
    <text evidence="8">The sequence shown here is derived from an EMBL/GenBank/DDBJ whole genome shotgun (WGS) entry which is preliminary data.</text>
</comment>
<evidence type="ECO:0000256" key="4">
    <source>
        <dbReference type="ARBA" id="ARBA00022827"/>
    </source>
</evidence>
<feature type="domain" description="FAD-binding PCMH-type" evidence="7">
    <location>
        <begin position="104"/>
        <end position="288"/>
    </location>
</feature>
<evidence type="ECO:0000256" key="3">
    <source>
        <dbReference type="ARBA" id="ARBA00022630"/>
    </source>
</evidence>
<evidence type="ECO:0000256" key="5">
    <source>
        <dbReference type="ARBA" id="ARBA00023002"/>
    </source>
</evidence>
<protein>
    <submittedName>
        <fullName evidence="8">FAD-dependent oxidoreductase</fullName>
    </submittedName>
</protein>
<dbReference type="SUPFAM" id="SSF56176">
    <property type="entry name" value="FAD-binding/transporter-associated domain-like"/>
    <property type="match status" value="1"/>
</dbReference>
<dbReference type="PROSITE" id="PS51387">
    <property type="entry name" value="FAD_PCMH"/>
    <property type="match status" value="1"/>
</dbReference>
<dbReference type="InterPro" id="IPR036318">
    <property type="entry name" value="FAD-bd_PCMH-like_sf"/>
</dbReference>
<dbReference type="PANTHER" id="PTHR42973">
    <property type="entry name" value="BINDING OXIDOREDUCTASE, PUTATIVE (AFU_ORTHOLOGUE AFUA_1G17690)-RELATED"/>
    <property type="match status" value="1"/>
</dbReference>
<dbReference type="InterPro" id="IPR006094">
    <property type="entry name" value="Oxid_FAD_bind_N"/>
</dbReference>
<proteinExistence type="inferred from homology"/>